<dbReference type="PANTHER" id="PTHR24006:SF827">
    <property type="entry name" value="UBIQUITIN CARBOXYL-TERMINAL HYDROLASE 34"/>
    <property type="match status" value="1"/>
</dbReference>
<keyword evidence="3" id="KW-1185">Reference proteome</keyword>
<dbReference type="GO" id="GO:0004843">
    <property type="term" value="F:cysteine-type deubiquitinase activity"/>
    <property type="evidence" value="ECO:0007669"/>
    <property type="project" value="InterPro"/>
</dbReference>
<reference evidence="2" key="1">
    <citation type="submission" date="2016-10" db="EMBL/GenBank/DDBJ databases">
        <authorList>
            <person name="Benchimol M."/>
            <person name="Almeida L.G."/>
            <person name="Vasconcelos A.T."/>
            <person name="Perreira-Neves A."/>
            <person name="Rosa I.A."/>
            <person name="Tasca T."/>
            <person name="Bogo M.R."/>
            <person name="de Souza W."/>
        </authorList>
    </citation>
    <scope>NUCLEOTIDE SEQUENCE [LARGE SCALE GENOMIC DNA]</scope>
    <source>
        <strain evidence="2">K</strain>
    </source>
</reference>
<comment type="caution">
    <text evidence="2">The sequence shown here is derived from an EMBL/GenBank/DDBJ whole genome shotgun (WGS) entry which is preliminary data.</text>
</comment>
<dbReference type="Pfam" id="PF00443">
    <property type="entry name" value="UCH"/>
    <property type="match status" value="1"/>
</dbReference>
<dbReference type="InterPro" id="IPR038765">
    <property type="entry name" value="Papain-like_cys_pep_sf"/>
</dbReference>
<dbReference type="GO" id="GO:0005829">
    <property type="term" value="C:cytosol"/>
    <property type="evidence" value="ECO:0007669"/>
    <property type="project" value="TreeGrafter"/>
</dbReference>
<dbReference type="Gene3D" id="3.90.70.10">
    <property type="entry name" value="Cysteine proteinases"/>
    <property type="match status" value="1"/>
</dbReference>
<dbReference type="PROSITE" id="PS00972">
    <property type="entry name" value="USP_1"/>
    <property type="match status" value="1"/>
</dbReference>
<dbReference type="InterPro" id="IPR018200">
    <property type="entry name" value="USP_CS"/>
</dbReference>
<dbReference type="RefSeq" id="XP_068353067.1">
    <property type="nucleotide sequence ID" value="XM_068509133.1"/>
</dbReference>
<dbReference type="PROSITE" id="PS50235">
    <property type="entry name" value="USP_3"/>
    <property type="match status" value="1"/>
</dbReference>
<name>A0A1J4JLG9_9EUKA</name>
<dbReference type="Proteomes" id="UP000179807">
    <property type="component" value="Unassembled WGS sequence"/>
</dbReference>
<dbReference type="InterPro" id="IPR001394">
    <property type="entry name" value="Peptidase_C19_UCH"/>
</dbReference>
<dbReference type="VEuPathDB" id="TrichDB:TRFO_33530"/>
<dbReference type="PROSITE" id="PS00973">
    <property type="entry name" value="USP_2"/>
    <property type="match status" value="1"/>
</dbReference>
<sequence>MQSNLSHKDYHQLETEVNLIIANRDYGNILSHICQLLDDFIKVGSHQVPYQKITPDFIVKILNNSLKKILFFERISQNEIDQNINFLKKVTKSCFTILANERMEFIPILEKILNINSPFYTIYGENDKTASNYSPIAQYIVTQCLENFMNEITNIGIIHQPELFIFVFKLISNQCDFWTSCCDDFHSFYMGLDPFLITLMDIIHTQDFFKIKKEFLYLVLEASLKISGLTNSQDTILLILDCAYLLLKTKNADHQMISAKILCHNIMITRFQTILLHWAKDKEDIFDFIFLNNMNISIILQMNSFIILFSKNYGFGVQLIKILFNLMKNNPKLQTTLSNIIKLSFKKILGNDIDVLINYFSNSMSFEVVPLICDLIKDLCDPFREKLLLNLIKWQRNDYEINHNPTSLEYLFKLSEDILKKPSKILLDKFFLNNADEYDLLFLSLANKELCCFTDELHEFFVSISKQYIDKVNNKNMKSNIYDLILSVLHNYFTYSVQNIRILDLFSLSIENDQGWAMLSRLVKENKNITYILWDFITKLPKEKFTKSGVLFLDELIFMTAKKENHVDNDYFDDYDLNGIDFLLDVLNYQKTTNEVIKQIQNSFIKIIQKQSIVRATDTAKFFNYIFCHIHNKKISIRIILNNLISIGENIIDTVQLGFNRHINQIDRPNEIIPVKLIHSKLPKVNYLLYIKPGTLGHYIMRAASSIFNVPIYLVTIKHENRVVGPDENLFEYLKNEKDRQLFALTKTKIATQYFPVELISFHLSMLKNDIIEILKSEGKNKHAYELLSFLETDDEIEKLSEESIIEQIKTSPNHYYSCYLIGFLIHKYEAFYSNIQNISTGEEKCDEKRTFQTSFYEFIIDYFTAKKLIPEEISLLIKLLSMVTLNSYKLEELILRILGFMTNPNLISIPVLKKEIPLIFKKLGVINPYQFFSILYIQKELFLAVFNLFPLAFIHVFEIIDHKFKLYAIISEWIKNNNVEITLEILLALEKLENDQCDSSFIIQKCLSDLKWYMTHFILKSFIVHSQFCNQKIAKTLFESAFSQKDEQKFEIIFQNLRKAENENIIDIENIENNLLEIISILNENSNDDSSNENVKNMKYSKTLNWNIDPDIFVLDYNYRVLGLKNLGSTCYMNSIIQQLLNLPDFLEALFTYQISSENEKWIEDLQYVLSALLIYSGDYVDPSDLFSSLKFSNQRTDQCDATEFFQFLIDKLPDTIQKTICGEMINKIIGTSEEYHSQKIEKFSTLTLPIVEDNNDIDFDQSLHISFNEEYVSDYNSEETNLPMSVIKVDRIFKIGLYLVFQLKRFEFNNVNGTKSKLQNYFEFPEEVDMNDYIFKTEDTKFQVFDVEGDDNTYDLCGIVKHSGSVDSGHYISYVKYSNLNYWNVLNDQQVDFQQNDNIFDELFNSAYMLFYKRKKKGQEDYEKIIQMIPDEIRNIINEENRKVKYTKYLMSPTIQQYIAESNNIYLQLSYYFIIFSHIINHKQIIKPNEFLSLIEGNITNTNQTVDDEIGNDDDLAQEFIGINETIVIDFFLHCPHDDMVLITLNYVVKHLSFIFVDKIIQSLKQLITHSRFRHLNTFSRIIFSYIEKNYQAEIDSKWINNIVEFIKNFYDFPSISQYTLTNVNMSYLFNSLEYFEKEELNDSLLELIQLAPRIIQSTSQSNYYFKLLMKYFPPAEMIQIVSKNNVIKLIDASINEKHLYYYIESALIDNIIDENSLVEIIHEKVQNNDQPMREMLICNIGNMFFELITSKNTIIKSKMEEISQLLFPNIYGFEYYTTLEHIQNSKKIDIHIHREFERSKTTDEELKEFARFFDTIMNSIQQLCEIDQTSSLNPNDTDNMNENERYTSLFRVIQWTIWYLGITDDNLDILLQFALKIRKDYEVDCNSYEFLRLIEAVPNRKPYLRKNFNKFIELIFPLDNSRQQFYIEFMLIIFLSIFQGAIPSDFFTNKIFFDCFLLFCSSAQKYHFNFLLSVLQIDTLHSILVNLLKTFNLKSPTFNNIFDSFRDNTKIFQSKDIIEFSISWYYYSIHRNIDSTALISKMLHQFNENLYEDFDFDFNINIVSKTINYLIKEPNETNRILVESLTQNLCILSPFLSQEFIEKISSFFENKYFNHNLLGNQNEIESFDDYLIWALSNIFLPLYLEINSISQRNKYHNYFFIFFEATDFSSQECKSCFSFLEKILTKYGYYENEEWIGMLKAKLLSQSDNIEYINNLLKAIVKRMKVDLVKDEYEGFILSLLGEEENKEIFINIRNASLYLEASNDEVKYELRKNYKIPDEIIPKWPQELLNYKYLFLL</sequence>
<accession>A0A1J4JLG9</accession>
<dbReference type="GeneID" id="94843837"/>
<proteinExistence type="predicted"/>
<dbReference type="SUPFAM" id="SSF54001">
    <property type="entry name" value="Cysteine proteinases"/>
    <property type="match status" value="1"/>
</dbReference>
<dbReference type="PANTHER" id="PTHR24006">
    <property type="entry name" value="UBIQUITIN CARBOXYL-TERMINAL HYDROLASE"/>
    <property type="match status" value="1"/>
</dbReference>
<dbReference type="EMBL" id="MLAK01000980">
    <property type="protein sequence ID" value="OHS99930.1"/>
    <property type="molecule type" value="Genomic_DNA"/>
</dbReference>
<gene>
    <name evidence="2" type="ORF">TRFO_33530</name>
</gene>
<protein>
    <recommendedName>
        <fullName evidence="1">USP domain-containing protein</fullName>
    </recommendedName>
</protein>
<dbReference type="InterPro" id="IPR050164">
    <property type="entry name" value="Peptidase_C19"/>
</dbReference>
<dbReference type="GO" id="GO:0016579">
    <property type="term" value="P:protein deubiquitination"/>
    <property type="evidence" value="ECO:0007669"/>
    <property type="project" value="InterPro"/>
</dbReference>
<dbReference type="InterPro" id="IPR028889">
    <property type="entry name" value="USP"/>
</dbReference>
<organism evidence="2 3">
    <name type="scientific">Tritrichomonas foetus</name>
    <dbReference type="NCBI Taxonomy" id="1144522"/>
    <lineage>
        <taxon>Eukaryota</taxon>
        <taxon>Metamonada</taxon>
        <taxon>Parabasalia</taxon>
        <taxon>Tritrichomonadida</taxon>
        <taxon>Tritrichomonadidae</taxon>
        <taxon>Tritrichomonas</taxon>
    </lineage>
</organism>
<evidence type="ECO:0000313" key="3">
    <source>
        <dbReference type="Proteomes" id="UP000179807"/>
    </source>
</evidence>
<dbReference type="GO" id="GO:0005634">
    <property type="term" value="C:nucleus"/>
    <property type="evidence" value="ECO:0007669"/>
    <property type="project" value="TreeGrafter"/>
</dbReference>
<evidence type="ECO:0000313" key="2">
    <source>
        <dbReference type="EMBL" id="OHS99930.1"/>
    </source>
</evidence>
<feature type="domain" description="USP" evidence="1">
    <location>
        <begin position="1123"/>
        <end position="1417"/>
    </location>
</feature>
<evidence type="ECO:0000259" key="1">
    <source>
        <dbReference type="PROSITE" id="PS50235"/>
    </source>
</evidence>